<organism evidence="1 2">
    <name type="scientific">Basidiobolus ranarum</name>
    <dbReference type="NCBI Taxonomy" id="34480"/>
    <lineage>
        <taxon>Eukaryota</taxon>
        <taxon>Fungi</taxon>
        <taxon>Fungi incertae sedis</taxon>
        <taxon>Zoopagomycota</taxon>
        <taxon>Entomophthoromycotina</taxon>
        <taxon>Basidiobolomycetes</taxon>
        <taxon>Basidiobolales</taxon>
        <taxon>Basidiobolaceae</taxon>
        <taxon>Basidiobolus</taxon>
    </lineage>
</organism>
<dbReference type="EMBL" id="JASJQH010000123">
    <property type="protein sequence ID" value="KAK9766796.1"/>
    <property type="molecule type" value="Genomic_DNA"/>
</dbReference>
<keyword evidence="2" id="KW-1185">Reference proteome</keyword>
<evidence type="ECO:0000313" key="1">
    <source>
        <dbReference type="EMBL" id="KAK9766796.1"/>
    </source>
</evidence>
<sequence length="683" mass="79083">MSSFQIPEDLITQIISHLAYEKHTLHSLLTVDKLCFNVAASVLYRNPFRPCYWSRPLSIKQRDVLYLLLASANLLQKLEKYSNKTLTWASSEWQPPLGPFTVNYLQYYTEIDFSHWGVISEEKFSYVVGNSKPEPEFCRFIHLLFCKYNARNIKSVSLPILDMKPYLPLAARLSSLQRVEFIVYHDGISRTDNQNILTIQDAIRFIKIHVDVFDDTLTEIKVPDLTNLRRRVIGSNEQISDMIRILKRPQVIDVADSYDFSQFIQGSIADHLRVFSGPHMSYDEGIQDWDSLSLLQRCPKLEKIHFSSTEPNSFRWAVERRDSLIDPDSSSSNQSVIKLPPLQDVDIMYENCAALPNVQDIIYAFRNTIKSIAVNEDRPTGVGPEPLCWDWLLPNLVKLRIEQVDFSLFDFGSLNFCPSLEKICLVSKCEHSHRGRDISRSSGNVTEFGPALRLPNLRKIRLEHEVSYQFNFDSLKYSPLLESLTITESGLCLPIRLENSACWAWTWDWNLPHLKRLDLEGESAFLFQFRLLESCPPLEYLSLSMRKYHRVLSLDEIPNTNSSFRSKYVIPEVSDNELIQGPTFKLNGWWELTGETLYVLSRRYMSHVTYIDLIGTEGLTLLDVIYATHTLPRARFVHSTLYLTNDDLENNPMLSRSYTRYGKGWEFRCSVDSVDYLIVCIPK</sequence>
<name>A0ABR2WZD9_9FUNG</name>
<accession>A0ABR2WZD9</accession>
<comment type="caution">
    <text evidence="1">The sequence shown here is derived from an EMBL/GenBank/DDBJ whole genome shotgun (WGS) entry which is preliminary data.</text>
</comment>
<dbReference type="InterPro" id="IPR032675">
    <property type="entry name" value="LRR_dom_sf"/>
</dbReference>
<dbReference type="Gene3D" id="3.80.10.10">
    <property type="entry name" value="Ribonuclease Inhibitor"/>
    <property type="match status" value="1"/>
</dbReference>
<reference evidence="1 2" key="1">
    <citation type="submission" date="2023-04" db="EMBL/GenBank/DDBJ databases">
        <title>Genome of Basidiobolus ranarum AG-B5.</title>
        <authorList>
            <person name="Stajich J.E."/>
            <person name="Carter-House D."/>
            <person name="Gryganskyi A."/>
        </authorList>
    </citation>
    <scope>NUCLEOTIDE SEQUENCE [LARGE SCALE GENOMIC DNA]</scope>
    <source>
        <strain evidence="1 2">AG-B5</strain>
    </source>
</reference>
<evidence type="ECO:0008006" key="3">
    <source>
        <dbReference type="Google" id="ProtNLM"/>
    </source>
</evidence>
<evidence type="ECO:0000313" key="2">
    <source>
        <dbReference type="Proteomes" id="UP001479436"/>
    </source>
</evidence>
<protein>
    <recommendedName>
        <fullName evidence="3">F-box domain-containing protein</fullName>
    </recommendedName>
</protein>
<gene>
    <name evidence="1" type="ORF">K7432_003848</name>
</gene>
<dbReference type="Proteomes" id="UP001479436">
    <property type="component" value="Unassembled WGS sequence"/>
</dbReference>
<dbReference type="SUPFAM" id="SSF52047">
    <property type="entry name" value="RNI-like"/>
    <property type="match status" value="1"/>
</dbReference>
<proteinExistence type="predicted"/>